<dbReference type="InterPro" id="IPR029068">
    <property type="entry name" value="Glyas_Bleomycin-R_OHBP_Dase"/>
</dbReference>
<dbReference type="EMBL" id="CP016793">
    <property type="protein sequence ID" value="ANZ41385.1"/>
    <property type="molecule type" value="Genomic_DNA"/>
</dbReference>
<dbReference type="InterPro" id="IPR037523">
    <property type="entry name" value="VOC_core"/>
</dbReference>
<dbReference type="STRING" id="1586287.BBK82_40935"/>
<protein>
    <recommendedName>
        <fullName evidence="1">VOC domain-containing protein</fullName>
    </recommendedName>
</protein>
<gene>
    <name evidence="2" type="ORF">BBK82_40935</name>
</gene>
<dbReference type="InterPro" id="IPR052164">
    <property type="entry name" value="Anthracycline_SecMetBiosynth"/>
</dbReference>
<dbReference type="OrthoDB" id="4548523at2"/>
<name>A0A1B2HUM9_9PSEU</name>
<organism evidence="2 3">
    <name type="scientific">Lentzea guizhouensis</name>
    <dbReference type="NCBI Taxonomy" id="1586287"/>
    <lineage>
        <taxon>Bacteria</taxon>
        <taxon>Bacillati</taxon>
        <taxon>Actinomycetota</taxon>
        <taxon>Actinomycetes</taxon>
        <taxon>Pseudonocardiales</taxon>
        <taxon>Pseudonocardiaceae</taxon>
        <taxon>Lentzea</taxon>
    </lineage>
</organism>
<dbReference type="KEGG" id="led:BBK82_40935"/>
<dbReference type="InterPro" id="IPR004360">
    <property type="entry name" value="Glyas_Fos-R_dOase_dom"/>
</dbReference>
<reference evidence="2 3" key="1">
    <citation type="submission" date="2016-07" db="EMBL/GenBank/DDBJ databases">
        <title>Complete genome sequence of the Lentzea guizhouensis DHS C013.</title>
        <authorList>
            <person name="Cao C."/>
        </authorList>
    </citation>
    <scope>NUCLEOTIDE SEQUENCE [LARGE SCALE GENOMIC DNA]</scope>
    <source>
        <strain evidence="2 3">DHS C013</strain>
    </source>
</reference>
<dbReference type="Gene3D" id="3.10.180.10">
    <property type="entry name" value="2,3-Dihydroxybiphenyl 1,2-Dioxygenase, domain 1"/>
    <property type="match status" value="1"/>
</dbReference>
<sequence>MLRGMTTVSYYADDLEEARAWYTALLGVEAYFEGRTPDGTLGYVEFRIGDYQAELGLVQRAFQVTPSDGPGGAILYWAVDDLDATLARLFELGAKVHDEPRVRGEGFVTASVVDPFGNVLGVMTNVHYFDVLERNRG</sequence>
<dbReference type="PROSITE" id="PS51819">
    <property type="entry name" value="VOC"/>
    <property type="match status" value="1"/>
</dbReference>
<dbReference type="AlphaFoldDB" id="A0A1B2HUM9"/>
<evidence type="ECO:0000259" key="1">
    <source>
        <dbReference type="PROSITE" id="PS51819"/>
    </source>
</evidence>
<evidence type="ECO:0000313" key="3">
    <source>
        <dbReference type="Proteomes" id="UP000093053"/>
    </source>
</evidence>
<evidence type="ECO:0000313" key="2">
    <source>
        <dbReference type="EMBL" id="ANZ41385.1"/>
    </source>
</evidence>
<proteinExistence type="predicted"/>
<dbReference type="SUPFAM" id="SSF54593">
    <property type="entry name" value="Glyoxalase/Bleomycin resistance protein/Dihydroxybiphenyl dioxygenase"/>
    <property type="match status" value="1"/>
</dbReference>
<feature type="domain" description="VOC" evidence="1">
    <location>
        <begin position="4"/>
        <end position="125"/>
    </location>
</feature>
<accession>A0A1B2HUM9</accession>
<dbReference type="Pfam" id="PF00903">
    <property type="entry name" value="Glyoxalase"/>
    <property type="match status" value="1"/>
</dbReference>
<keyword evidence="3" id="KW-1185">Reference proteome</keyword>
<dbReference type="Proteomes" id="UP000093053">
    <property type="component" value="Chromosome"/>
</dbReference>
<dbReference type="PANTHER" id="PTHR33993">
    <property type="entry name" value="GLYOXALASE-RELATED"/>
    <property type="match status" value="1"/>
</dbReference>